<evidence type="ECO:0000313" key="3">
    <source>
        <dbReference type="Proteomes" id="UP000092565"/>
    </source>
</evidence>
<organism evidence="2 3">
    <name type="scientific">Phaeobacter gallaeciensis</name>
    <dbReference type="NCBI Taxonomy" id="60890"/>
    <lineage>
        <taxon>Bacteria</taxon>
        <taxon>Pseudomonadati</taxon>
        <taxon>Pseudomonadota</taxon>
        <taxon>Alphaproteobacteria</taxon>
        <taxon>Rhodobacterales</taxon>
        <taxon>Roseobacteraceae</taxon>
        <taxon>Phaeobacter</taxon>
    </lineage>
</organism>
<keyword evidence="1" id="KW-0472">Membrane</keyword>
<feature type="transmembrane region" description="Helical" evidence="1">
    <location>
        <begin position="75"/>
        <end position="96"/>
    </location>
</feature>
<dbReference type="PATRIC" id="fig|60890.4.peg.1147"/>
<evidence type="ECO:0000313" key="2">
    <source>
        <dbReference type="EMBL" id="ANP36093.1"/>
    </source>
</evidence>
<proteinExistence type="predicted"/>
<sequence>MADTEKDIDLLEALFEEARRDQPTLPDDLSARILADAADVQARQAAALAVPPAQNPAGALAASAIGMWRQFRAAVGGWPAMGGMAAACAVGLWIGLAPPSFLPDPAEFTQLSVDTTALPYDSYDLAVMLGEETE</sequence>
<name>A0A1B0ZPH9_9RHOB</name>
<dbReference type="RefSeq" id="WP_065271116.1">
    <property type="nucleotide sequence ID" value="NZ_CP015124.1"/>
</dbReference>
<dbReference type="EMBL" id="CP015124">
    <property type="protein sequence ID" value="ANP36093.1"/>
    <property type="molecule type" value="Genomic_DNA"/>
</dbReference>
<keyword evidence="3" id="KW-1185">Reference proteome</keyword>
<protein>
    <recommendedName>
        <fullName evidence="4">Dihydroorotate dehydrogenase</fullName>
    </recommendedName>
</protein>
<reference evidence="2 3" key="1">
    <citation type="submission" date="2016-04" db="EMBL/GenBank/DDBJ databases">
        <authorList>
            <person name="Evans L.H."/>
            <person name="Alamgir A."/>
            <person name="Owens N."/>
            <person name="Weber N.D."/>
            <person name="Virtaneva K."/>
            <person name="Barbian K."/>
            <person name="Babar A."/>
            <person name="Rosenke K."/>
        </authorList>
    </citation>
    <scope>NUCLEOTIDE SEQUENCE [LARGE SCALE GENOMIC DNA]</scope>
    <source>
        <strain evidence="2 3">JL2886</strain>
    </source>
</reference>
<dbReference type="Proteomes" id="UP000092565">
    <property type="component" value="Chromosome"/>
</dbReference>
<gene>
    <name evidence="2" type="ORF">JL2886_01172</name>
</gene>
<accession>A0A1B0ZPH9</accession>
<evidence type="ECO:0008006" key="4">
    <source>
        <dbReference type="Google" id="ProtNLM"/>
    </source>
</evidence>
<dbReference type="AlphaFoldDB" id="A0A1B0ZPH9"/>
<keyword evidence="1" id="KW-1133">Transmembrane helix</keyword>
<dbReference type="OrthoDB" id="7863719at2"/>
<evidence type="ECO:0000256" key="1">
    <source>
        <dbReference type="SAM" id="Phobius"/>
    </source>
</evidence>
<keyword evidence="1" id="KW-0812">Transmembrane</keyword>